<dbReference type="KEGG" id="trz:GWP43_04840"/>
<dbReference type="EMBL" id="CP048020">
    <property type="protein sequence ID" value="QHX42889.1"/>
    <property type="molecule type" value="Genomic_DNA"/>
</dbReference>
<proteinExistence type="predicted"/>
<protein>
    <submittedName>
        <fullName evidence="2">Uncharacterized protein</fullName>
    </submittedName>
</protein>
<evidence type="ECO:0000313" key="3">
    <source>
        <dbReference type="Proteomes" id="UP000464374"/>
    </source>
</evidence>
<gene>
    <name evidence="2" type="ORF">GWP43_04840</name>
</gene>
<keyword evidence="1" id="KW-0472">Membrane</keyword>
<dbReference type="RefSeq" id="WP_162663141.1">
    <property type="nucleotide sequence ID" value="NZ_CP048020.1"/>
</dbReference>
<dbReference type="Proteomes" id="UP000464374">
    <property type="component" value="Chromosome"/>
</dbReference>
<keyword evidence="1" id="KW-1133">Transmembrane helix</keyword>
<feature type="transmembrane region" description="Helical" evidence="1">
    <location>
        <begin position="6"/>
        <end position="29"/>
    </location>
</feature>
<evidence type="ECO:0000256" key="1">
    <source>
        <dbReference type="SAM" id="Phobius"/>
    </source>
</evidence>
<accession>A0A6P1Y0J3</accession>
<reference evidence="2 3" key="1">
    <citation type="submission" date="2020-01" db="EMBL/GenBank/DDBJ databases">
        <title>Complete genome sequence of a human oral phylogroup 1 Treponema sp. strain ATCC 700766, originally isolated from periodontitis dental plaque.</title>
        <authorList>
            <person name="Chan Y."/>
            <person name="Huo Y.-B."/>
            <person name="Yu X.-L."/>
            <person name="Zeng H."/>
            <person name="Leung W.-K."/>
            <person name="Watt R.M."/>
        </authorList>
    </citation>
    <scope>NUCLEOTIDE SEQUENCE [LARGE SCALE GENOMIC DNA]</scope>
    <source>
        <strain evidence="2 3">OMZ 804</strain>
    </source>
</reference>
<keyword evidence="1" id="KW-0812">Transmembrane</keyword>
<evidence type="ECO:0000313" key="2">
    <source>
        <dbReference type="EMBL" id="QHX42889.1"/>
    </source>
</evidence>
<name>A0A6P1Y0J3_9SPIR</name>
<organism evidence="2 3">
    <name type="scientific">Treponema vincentii</name>
    <dbReference type="NCBI Taxonomy" id="69710"/>
    <lineage>
        <taxon>Bacteria</taxon>
        <taxon>Pseudomonadati</taxon>
        <taxon>Spirochaetota</taxon>
        <taxon>Spirochaetia</taxon>
        <taxon>Spirochaetales</taxon>
        <taxon>Treponemataceae</taxon>
        <taxon>Treponema</taxon>
    </lineage>
</organism>
<dbReference type="AlphaFoldDB" id="A0A6P1Y0J3"/>
<sequence length="259" mass="30030">MAIEKLPTSVLVLGIAAIVFIAVLIFLLLNKLLKKGIQLGAGDKKIIVGDIEKNVDDKLELFKTDIEKKGKDRLHDEECRKKLFRQSGEIDEKTKADERRIVRRINGTIKEIFLPFVKCEMPMLSCVELVKDVLQERVDYNCMRERLTATERKGYIADILYFIEQDYKAFLHKLPAVPCGTEQYPSWEAIAPQIERIVNEWADEMIRIIARRIKEKIAMYKAEQSAFLLPEYKEICIDYPIKKNIGYLKALCIEQDVYA</sequence>